<name>A0ABQ5KAM7_9EUKA</name>
<gene>
    <name evidence="1" type="ORF">ADUPG1_014104</name>
    <name evidence="2" type="ORF">ADUPG1_014105</name>
</gene>
<evidence type="ECO:0000313" key="2">
    <source>
        <dbReference type="EMBL" id="GKT29601.1"/>
    </source>
</evidence>
<evidence type="ECO:0000313" key="3">
    <source>
        <dbReference type="Proteomes" id="UP001057375"/>
    </source>
</evidence>
<dbReference type="Proteomes" id="UP001057375">
    <property type="component" value="Unassembled WGS sequence"/>
</dbReference>
<organism evidence="2 3">
    <name type="scientific">Aduncisulcus paluster</name>
    <dbReference type="NCBI Taxonomy" id="2918883"/>
    <lineage>
        <taxon>Eukaryota</taxon>
        <taxon>Metamonada</taxon>
        <taxon>Carpediemonas-like organisms</taxon>
        <taxon>Aduncisulcus</taxon>
    </lineage>
</organism>
<dbReference type="EMBL" id="BQXS01013815">
    <property type="protein sequence ID" value="GKT29600.1"/>
    <property type="molecule type" value="Genomic_DNA"/>
</dbReference>
<comment type="caution">
    <text evidence="2">The sequence shown here is derived from an EMBL/GenBank/DDBJ whole genome shotgun (WGS) entry which is preliminary data.</text>
</comment>
<feature type="non-terminal residue" evidence="2">
    <location>
        <position position="30"/>
    </location>
</feature>
<protein>
    <submittedName>
        <fullName evidence="2">Uncharacterized protein</fullName>
    </submittedName>
</protein>
<dbReference type="EMBL" id="BQXS01013816">
    <property type="protein sequence ID" value="GKT29601.1"/>
    <property type="molecule type" value="Genomic_DNA"/>
</dbReference>
<sequence>MFGDDMLRLKDINEDVVTAPSFIQAGFCWH</sequence>
<accession>A0ABQ5KAM7</accession>
<keyword evidence="3" id="KW-1185">Reference proteome</keyword>
<evidence type="ECO:0000313" key="1">
    <source>
        <dbReference type="EMBL" id="GKT29600.1"/>
    </source>
</evidence>
<proteinExistence type="predicted"/>
<reference evidence="2" key="1">
    <citation type="submission" date="2022-03" db="EMBL/GenBank/DDBJ databases">
        <title>Draft genome sequence of Aduncisulcus paluster, a free-living microaerophilic Fornicata.</title>
        <authorList>
            <person name="Yuyama I."/>
            <person name="Kume K."/>
            <person name="Tamura T."/>
            <person name="Inagaki Y."/>
            <person name="Hashimoto T."/>
        </authorList>
    </citation>
    <scope>NUCLEOTIDE SEQUENCE</scope>
    <source>
        <strain evidence="2">NY0171</strain>
    </source>
</reference>